<dbReference type="InterPro" id="IPR029058">
    <property type="entry name" value="AB_hydrolase_fold"/>
</dbReference>
<dbReference type="Pfam" id="PF00326">
    <property type="entry name" value="Peptidase_S9"/>
    <property type="match status" value="1"/>
</dbReference>
<proteinExistence type="predicted"/>
<reference evidence="3 4" key="1">
    <citation type="submission" date="2019-02" db="EMBL/GenBank/DDBJ databases">
        <title>Deep-cultivation of Planctomycetes and their phenomic and genomic characterization uncovers novel biology.</title>
        <authorList>
            <person name="Wiegand S."/>
            <person name="Jogler M."/>
            <person name="Boedeker C."/>
            <person name="Pinto D."/>
            <person name="Vollmers J."/>
            <person name="Rivas-Marin E."/>
            <person name="Kohn T."/>
            <person name="Peeters S.H."/>
            <person name="Heuer A."/>
            <person name="Rast P."/>
            <person name="Oberbeckmann S."/>
            <person name="Bunk B."/>
            <person name="Jeske O."/>
            <person name="Meyerdierks A."/>
            <person name="Storesund J.E."/>
            <person name="Kallscheuer N."/>
            <person name="Luecker S."/>
            <person name="Lage O.M."/>
            <person name="Pohl T."/>
            <person name="Merkel B.J."/>
            <person name="Hornburger P."/>
            <person name="Mueller R.-W."/>
            <person name="Bruemmer F."/>
            <person name="Labrenz M."/>
            <person name="Spormann A.M."/>
            <person name="Op den Camp H."/>
            <person name="Overmann J."/>
            <person name="Amann R."/>
            <person name="Jetten M.S.M."/>
            <person name="Mascher T."/>
            <person name="Medema M.H."/>
            <person name="Devos D.P."/>
            <person name="Kaster A.-K."/>
            <person name="Ovreas L."/>
            <person name="Rohde M."/>
            <person name="Galperin M.Y."/>
            <person name="Jogler C."/>
        </authorList>
    </citation>
    <scope>NUCLEOTIDE SEQUENCE [LARGE SCALE GENOMIC DNA]</scope>
    <source>
        <strain evidence="3 4">Mal52</strain>
    </source>
</reference>
<dbReference type="PANTHER" id="PTHR22946">
    <property type="entry name" value="DIENELACTONE HYDROLASE DOMAIN-CONTAINING PROTEIN-RELATED"/>
    <property type="match status" value="1"/>
</dbReference>
<dbReference type="KEGG" id="sdyn:Mal52_48680"/>
<dbReference type="Proteomes" id="UP000319383">
    <property type="component" value="Chromosome"/>
</dbReference>
<keyword evidence="1" id="KW-0378">Hydrolase</keyword>
<feature type="domain" description="Peptidase S9 prolyl oligopeptidase catalytic" evidence="2">
    <location>
        <begin position="90"/>
        <end position="177"/>
    </location>
</feature>
<dbReference type="PANTHER" id="PTHR22946:SF9">
    <property type="entry name" value="POLYKETIDE TRANSFERASE AF380"/>
    <property type="match status" value="1"/>
</dbReference>
<dbReference type="GO" id="GO:0052689">
    <property type="term" value="F:carboxylic ester hydrolase activity"/>
    <property type="evidence" value="ECO:0007669"/>
    <property type="project" value="UniProtKB-ARBA"/>
</dbReference>
<organism evidence="3 4">
    <name type="scientific">Symmachiella dynata</name>
    <dbReference type="NCBI Taxonomy" id="2527995"/>
    <lineage>
        <taxon>Bacteria</taxon>
        <taxon>Pseudomonadati</taxon>
        <taxon>Planctomycetota</taxon>
        <taxon>Planctomycetia</taxon>
        <taxon>Planctomycetales</taxon>
        <taxon>Planctomycetaceae</taxon>
        <taxon>Symmachiella</taxon>
    </lineage>
</organism>
<name>A0A517ZV42_9PLAN</name>
<sequence>MSRAVGVLLALLVVSGFGRPDSVCRGEDPLPMLEKISVTSSLDRTPQTSLLWAPETAREQPTPLLIWLHSWSADYRQEASLEYQKQAVRRGWILLLPNFRGPNKRPEACGSKLARTDIIDAMNYVEQHYKVDPQRVYLAGASGGGHMTLLMAGYYPQRFSAVSAWVGITDLPQWYNFHAPDGKPAGYALDILKVLKGKPGESEEIDADYRARSPIHFLHQVGDLHVDIAAGVKDGHTGSVPIAHSLNAFNRIATTNGDDGVSDDEAEQLWTAQKLTAPQASDQVTDETYGRDIILRRKSGNARVTIFQGGHEGLPEACCAWLAKQRRATTE</sequence>
<dbReference type="InterPro" id="IPR001375">
    <property type="entry name" value="Peptidase_S9_cat"/>
</dbReference>
<dbReference type="InterPro" id="IPR050261">
    <property type="entry name" value="FrsA_esterase"/>
</dbReference>
<dbReference type="AlphaFoldDB" id="A0A517ZV42"/>
<dbReference type="EMBL" id="CP036276">
    <property type="protein sequence ID" value="QDU46349.1"/>
    <property type="molecule type" value="Genomic_DNA"/>
</dbReference>
<dbReference type="GO" id="GO:0006508">
    <property type="term" value="P:proteolysis"/>
    <property type="evidence" value="ECO:0007669"/>
    <property type="project" value="InterPro"/>
</dbReference>
<evidence type="ECO:0000313" key="4">
    <source>
        <dbReference type="Proteomes" id="UP000319383"/>
    </source>
</evidence>
<evidence type="ECO:0000259" key="2">
    <source>
        <dbReference type="Pfam" id="PF00326"/>
    </source>
</evidence>
<dbReference type="RefSeq" id="WP_145378873.1">
    <property type="nucleotide sequence ID" value="NZ_CP036276.1"/>
</dbReference>
<keyword evidence="4" id="KW-1185">Reference proteome</keyword>
<evidence type="ECO:0000313" key="3">
    <source>
        <dbReference type="EMBL" id="QDU46349.1"/>
    </source>
</evidence>
<evidence type="ECO:0000256" key="1">
    <source>
        <dbReference type="ARBA" id="ARBA00022801"/>
    </source>
</evidence>
<gene>
    <name evidence="3" type="ORF">Mal52_48680</name>
</gene>
<dbReference type="GO" id="GO:0008236">
    <property type="term" value="F:serine-type peptidase activity"/>
    <property type="evidence" value="ECO:0007669"/>
    <property type="project" value="InterPro"/>
</dbReference>
<accession>A0A517ZV42</accession>
<dbReference type="SUPFAM" id="SSF53474">
    <property type="entry name" value="alpha/beta-Hydrolases"/>
    <property type="match status" value="1"/>
</dbReference>
<dbReference type="Gene3D" id="3.40.50.1820">
    <property type="entry name" value="alpha/beta hydrolase"/>
    <property type="match status" value="1"/>
</dbReference>
<protein>
    <submittedName>
        <fullName evidence="3">Prolyl oligopeptidase family protein</fullName>
    </submittedName>
</protein>